<evidence type="ECO:0000256" key="2">
    <source>
        <dbReference type="ARBA" id="ARBA00010072"/>
    </source>
</evidence>
<evidence type="ECO:0000256" key="1">
    <source>
        <dbReference type="ARBA" id="ARBA00004651"/>
    </source>
</evidence>
<dbReference type="Proteomes" id="UP000595703">
    <property type="component" value="Chromosome"/>
</dbReference>
<comment type="similarity">
    <text evidence="2">Belongs to the binding-protein-dependent transport system permease family. HisMQ subfamily.</text>
</comment>
<keyword evidence="3 9" id="KW-0813">Transport</keyword>
<feature type="transmembrane region" description="Helical" evidence="9">
    <location>
        <begin position="49"/>
        <end position="72"/>
    </location>
</feature>
<feature type="transmembrane region" description="Helical" evidence="9">
    <location>
        <begin position="184"/>
        <end position="205"/>
    </location>
</feature>
<dbReference type="Gene3D" id="1.10.3720.10">
    <property type="entry name" value="MetI-like"/>
    <property type="match status" value="1"/>
</dbReference>
<dbReference type="InterPro" id="IPR035906">
    <property type="entry name" value="MetI-like_sf"/>
</dbReference>
<evidence type="ECO:0000313" key="12">
    <source>
        <dbReference type="Proteomes" id="UP000595703"/>
    </source>
</evidence>
<dbReference type="InterPro" id="IPR010065">
    <property type="entry name" value="AA_ABC_transptr_permease_3TM"/>
</dbReference>
<reference evidence="11 12" key="2">
    <citation type="journal article" date="2011" name="J. Antibiot.">
        <title>Furaquinocins I and J: novel polyketide isoprenoid hybrid compounds from Streptomyces reveromyceticus SN-593.</title>
        <authorList>
            <person name="Panthee S."/>
            <person name="Takahashi S."/>
            <person name="Takagi H."/>
            <person name="Nogawa T."/>
            <person name="Oowada E."/>
            <person name="Uramoto M."/>
            <person name="Osada H."/>
        </authorList>
    </citation>
    <scope>NUCLEOTIDE SEQUENCE [LARGE SCALE GENOMIC DNA]</scope>
    <source>
        <strain evidence="11 12">SN-593</strain>
    </source>
</reference>
<organism evidence="11 12">
    <name type="scientific">Actinacidiphila reveromycinica</name>
    <dbReference type="NCBI Taxonomy" id="659352"/>
    <lineage>
        <taxon>Bacteria</taxon>
        <taxon>Bacillati</taxon>
        <taxon>Actinomycetota</taxon>
        <taxon>Actinomycetes</taxon>
        <taxon>Kitasatosporales</taxon>
        <taxon>Streptomycetaceae</taxon>
        <taxon>Actinacidiphila</taxon>
    </lineage>
</organism>
<dbReference type="GO" id="GO:0043190">
    <property type="term" value="C:ATP-binding cassette (ABC) transporter complex"/>
    <property type="evidence" value="ECO:0007669"/>
    <property type="project" value="InterPro"/>
</dbReference>
<dbReference type="CDD" id="cd06261">
    <property type="entry name" value="TM_PBP2"/>
    <property type="match status" value="1"/>
</dbReference>
<evidence type="ECO:0000256" key="3">
    <source>
        <dbReference type="ARBA" id="ARBA00022448"/>
    </source>
</evidence>
<reference evidence="11 12" key="1">
    <citation type="journal article" date="2010" name="J. Bacteriol.">
        <title>Biochemical characterization of a novel indole prenyltransferase from Streptomyces sp. SN-593.</title>
        <authorList>
            <person name="Takahashi S."/>
            <person name="Takagi H."/>
            <person name="Toyoda A."/>
            <person name="Uramoto M."/>
            <person name="Nogawa T."/>
            <person name="Ueki M."/>
            <person name="Sakaki Y."/>
            <person name="Osada H."/>
        </authorList>
    </citation>
    <scope>NUCLEOTIDE SEQUENCE [LARGE SCALE GENOMIC DNA]</scope>
    <source>
        <strain evidence="11 12">SN-593</strain>
    </source>
</reference>
<comment type="subcellular location">
    <subcellularLocation>
        <location evidence="1 9">Cell membrane</location>
        <topology evidence="1 9">Multi-pass membrane protein</topology>
    </subcellularLocation>
</comment>
<proteinExistence type="inferred from homology"/>
<dbReference type="SUPFAM" id="SSF161098">
    <property type="entry name" value="MetI-like"/>
    <property type="match status" value="1"/>
</dbReference>
<keyword evidence="8 9" id="KW-0472">Membrane</keyword>
<dbReference type="PANTHER" id="PTHR30614:SF37">
    <property type="entry name" value="AMINO-ACID ABC TRANSPORTER PERMEASE PROTEIN YHDX-RELATED"/>
    <property type="match status" value="1"/>
</dbReference>
<dbReference type="EMBL" id="AP018365">
    <property type="protein sequence ID" value="BBB00319.1"/>
    <property type="molecule type" value="Genomic_DNA"/>
</dbReference>
<keyword evidence="6" id="KW-0029">Amino-acid transport</keyword>
<name>A0A7U3VR36_9ACTN</name>
<reference evidence="11 12" key="4">
    <citation type="journal article" date="2020" name="Sci. Rep.">
        <title>beta-carboline chemical signals induce reveromycin production through a LuxR family regulator in Streptomyces sp. SN-593.</title>
        <authorList>
            <person name="Panthee S."/>
            <person name="Kito N."/>
            <person name="Hayashi T."/>
            <person name="Shimizu T."/>
            <person name="Ishikawa J."/>
            <person name="Hamamoto H."/>
            <person name="Osada H."/>
            <person name="Takahashi S."/>
        </authorList>
    </citation>
    <scope>NUCLEOTIDE SEQUENCE [LARGE SCALE GENOMIC DNA]</scope>
    <source>
        <strain evidence="11 12">SN-593</strain>
    </source>
</reference>
<accession>A0A7U3VR36</accession>
<dbReference type="InterPro" id="IPR043429">
    <property type="entry name" value="ArtM/GltK/GlnP/TcyL/YhdX-like"/>
</dbReference>
<dbReference type="Pfam" id="PF00528">
    <property type="entry name" value="BPD_transp_1"/>
    <property type="match status" value="1"/>
</dbReference>
<feature type="domain" description="ABC transmembrane type-1" evidence="10">
    <location>
        <begin position="15"/>
        <end position="204"/>
    </location>
</feature>
<dbReference type="PANTHER" id="PTHR30614">
    <property type="entry name" value="MEMBRANE COMPONENT OF AMINO ACID ABC TRANSPORTER"/>
    <property type="match status" value="1"/>
</dbReference>
<gene>
    <name evidence="11" type="ORF">RVR_7330</name>
</gene>
<evidence type="ECO:0000256" key="8">
    <source>
        <dbReference type="ARBA" id="ARBA00023136"/>
    </source>
</evidence>
<dbReference type="GO" id="GO:0022857">
    <property type="term" value="F:transmembrane transporter activity"/>
    <property type="evidence" value="ECO:0007669"/>
    <property type="project" value="InterPro"/>
</dbReference>
<dbReference type="KEGG" id="arev:RVR_7330"/>
<evidence type="ECO:0000256" key="5">
    <source>
        <dbReference type="ARBA" id="ARBA00022692"/>
    </source>
</evidence>
<feature type="transmembrane region" description="Helical" evidence="9">
    <location>
        <begin position="78"/>
        <end position="99"/>
    </location>
</feature>
<keyword evidence="12" id="KW-1185">Reference proteome</keyword>
<reference evidence="11 12" key="3">
    <citation type="journal article" date="2011" name="Nat. Chem. Biol.">
        <title>Reveromycin A biosynthesis uses RevG and RevJ for stereospecific spiroacetal formation.</title>
        <authorList>
            <person name="Takahashi S."/>
            <person name="Toyoda A."/>
            <person name="Sekiyama Y."/>
            <person name="Takagi H."/>
            <person name="Nogawa T."/>
            <person name="Uramoto M."/>
            <person name="Suzuki R."/>
            <person name="Koshino H."/>
            <person name="Kumano T."/>
            <person name="Panthee S."/>
            <person name="Dairi T."/>
            <person name="Ishikawa J."/>
            <person name="Ikeda H."/>
            <person name="Sakaki Y."/>
            <person name="Osada H."/>
        </authorList>
    </citation>
    <scope>NUCLEOTIDE SEQUENCE [LARGE SCALE GENOMIC DNA]</scope>
    <source>
        <strain evidence="11 12">SN-593</strain>
    </source>
</reference>
<dbReference type="InterPro" id="IPR000515">
    <property type="entry name" value="MetI-like"/>
</dbReference>
<evidence type="ECO:0000256" key="9">
    <source>
        <dbReference type="RuleBase" id="RU363032"/>
    </source>
</evidence>
<protein>
    <submittedName>
        <fullName evidence="11">Putative glutamate ABC transporter permease</fullName>
    </submittedName>
</protein>
<evidence type="ECO:0000256" key="6">
    <source>
        <dbReference type="ARBA" id="ARBA00022970"/>
    </source>
</evidence>
<dbReference type="NCBIfam" id="TIGR01726">
    <property type="entry name" value="HEQRo_perm_3TM"/>
    <property type="match status" value="1"/>
</dbReference>
<dbReference type="GO" id="GO:0006865">
    <property type="term" value="P:amino acid transport"/>
    <property type="evidence" value="ECO:0007669"/>
    <property type="project" value="UniProtKB-KW"/>
</dbReference>
<evidence type="ECO:0000259" key="10">
    <source>
        <dbReference type="PROSITE" id="PS50928"/>
    </source>
</evidence>
<evidence type="ECO:0000256" key="7">
    <source>
        <dbReference type="ARBA" id="ARBA00022989"/>
    </source>
</evidence>
<feature type="transmembrane region" description="Helical" evidence="9">
    <location>
        <begin position="15"/>
        <end position="37"/>
    </location>
</feature>
<evidence type="ECO:0000313" key="11">
    <source>
        <dbReference type="EMBL" id="BBB00319.1"/>
    </source>
</evidence>
<keyword evidence="4" id="KW-1003">Cell membrane</keyword>
<evidence type="ECO:0000256" key="4">
    <source>
        <dbReference type="ARBA" id="ARBA00022475"/>
    </source>
</evidence>
<keyword evidence="5 9" id="KW-0812">Transmembrane</keyword>
<feature type="transmembrane region" description="Helical" evidence="9">
    <location>
        <begin position="145"/>
        <end position="164"/>
    </location>
</feature>
<dbReference type="AlphaFoldDB" id="A0A7U3VR36"/>
<keyword evidence="7 9" id="KW-1133">Transmembrane helix</keyword>
<dbReference type="PROSITE" id="PS50928">
    <property type="entry name" value="ABC_TM1"/>
    <property type="match status" value="1"/>
</dbReference>
<sequence length="215" mass="22905">MDVITSHLGVFGHGLLVSLELSGSTFLGAGLLGLLLACCRISPVLPLRVLGWGYVAVLRSVPLLVLLTLFVFGLPEIGMVYSLFWTAVTAMSLYWAAFFCEAIRSGVRSVPVGQIEAGRALGLSFLQVLRLVVLPQSFRSMVQPLASLLIAVTLNSSLASAVGVTQELTGQTELLDQQYAQPLVTFGAAALCYVAVTLLIGRLAAVTERKLTVVR</sequence>
<dbReference type="RefSeq" id="WP_202236347.1">
    <property type="nucleotide sequence ID" value="NZ_AP018365.1"/>
</dbReference>